<dbReference type="Pfam" id="PF12143">
    <property type="entry name" value="PPO1_KFDV"/>
    <property type="match status" value="1"/>
</dbReference>
<keyword evidence="2" id="KW-0560">Oxidoreductase</keyword>
<accession>A0A2I0B7G0</accession>
<name>A0A2I0B7G0_9ASPA</name>
<dbReference type="Gene3D" id="1.10.1280.10">
    <property type="entry name" value="Di-copper center containing domain from catechol oxidase"/>
    <property type="match status" value="1"/>
</dbReference>
<dbReference type="InterPro" id="IPR022740">
    <property type="entry name" value="Polyphenol_oxidase_C"/>
</dbReference>
<dbReference type="PANTHER" id="PTHR36608:SF1">
    <property type="entry name" value="POLYPHENOL OXIDASE C, CHLOROPLASTIC-LIKE"/>
    <property type="match status" value="1"/>
</dbReference>
<dbReference type="Proteomes" id="UP000236161">
    <property type="component" value="Unassembled WGS sequence"/>
</dbReference>
<evidence type="ECO:0000259" key="1">
    <source>
        <dbReference type="Pfam" id="PF12143"/>
    </source>
</evidence>
<dbReference type="PANTHER" id="PTHR36608">
    <property type="entry name" value="POLYPHENOL OXIDASE C, CHLOROPLASTIC-LIKE"/>
    <property type="match status" value="1"/>
</dbReference>
<reference evidence="2 3" key="1">
    <citation type="journal article" date="2017" name="Nature">
        <title>The Apostasia genome and the evolution of orchids.</title>
        <authorList>
            <person name="Zhang G.Q."/>
            <person name="Liu K.W."/>
            <person name="Li Z."/>
            <person name="Lohaus R."/>
            <person name="Hsiao Y.Y."/>
            <person name="Niu S.C."/>
            <person name="Wang J.Y."/>
            <person name="Lin Y.C."/>
            <person name="Xu Q."/>
            <person name="Chen L.J."/>
            <person name="Yoshida K."/>
            <person name="Fujiwara S."/>
            <person name="Wang Z.W."/>
            <person name="Zhang Y.Q."/>
            <person name="Mitsuda N."/>
            <person name="Wang M."/>
            <person name="Liu G.H."/>
            <person name="Pecoraro L."/>
            <person name="Huang H.X."/>
            <person name="Xiao X.J."/>
            <person name="Lin M."/>
            <person name="Wu X.Y."/>
            <person name="Wu W.L."/>
            <person name="Chen Y.Y."/>
            <person name="Chang S.B."/>
            <person name="Sakamoto S."/>
            <person name="Ohme-Takagi M."/>
            <person name="Yagi M."/>
            <person name="Zeng S.J."/>
            <person name="Shen C.Y."/>
            <person name="Yeh C.M."/>
            <person name="Luo Y.B."/>
            <person name="Tsai W.C."/>
            <person name="Van de Peer Y."/>
            <person name="Liu Z.J."/>
        </authorList>
    </citation>
    <scope>NUCLEOTIDE SEQUENCE [LARGE SCALE GENOMIC DNA]</scope>
    <source>
        <strain evidence="3">cv. Shenzhen</strain>
        <tissue evidence="2">Stem</tissue>
    </source>
</reference>
<dbReference type="OrthoDB" id="1915073at2759"/>
<gene>
    <name evidence="2" type="ORF">AXF42_Ash017018</name>
</gene>
<organism evidence="2 3">
    <name type="scientific">Apostasia shenzhenica</name>
    <dbReference type="NCBI Taxonomy" id="1088818"/>
    <lineage>
        <taxon>Eukaryota</taxon>
        <taxon>Viridiplantae</taxon>
        <taxon>Streptophyta</taxon>
        <taxon>Embryophyta</taxon>
        <taxon>Tracheophyta</taxon>
        <taxon>Spermatophyta</taxon>
        <taxon>Magnoliopsida</taxon>
        <taxon>Liliopsida</taxon>
        <taxon>Asparagales</taxon>
        <taxon>Orchidaceae</taxon>
        <taxon>Apostasioideae</taxon>
        <taxon>Apostasia</taxon>
    </lineage>
</organism>
<sequence>MDLSKCGPADLPAGAEQTNCCPPVSSTIIDFVPPTRSGRPLRVRPAAHLAGEEYVKKYAKAVELVKALPADDPRSFRQQANIHCSYCDSAYDQVGIELDRGLHVKFDVYINSPEAAEPMGPASEFAGSFVNVPHNHRHSKKKTALKTNLRLGISDLIGDIGAENDDSLVVSLVPRTTNGDKVKIGGIRIEFSS</sequence>
<dbReference type="EMBL" id="KZ451907">
    <property type="protein sequence ID" value="PKA63734.1"/>
    <property type="molecule type" value="Genomic_DNA"/>
</dbReference>
<evidence type="ECO:0000313" key="3">
    <source>
        <dbReference type="Proteomes" id="UP000236161"/>
    </source>
</evidence>
<dbReference type="EC" id="1.10.3.1" evidence="2"/>
<proteinExistence type="predicted"/>
<keyword evidence="3" id="KW-1185">Reference proteome</keyword>
<dbReference type="InterPro" id="IPR008922">
    <property type="entry name" value="Di-copper_centre_dom_sf"/>
</dbReference>
<protein>
    <submittedName>
        <fullName evidence="2">Polyphenol oxidase, chloroplastic</fullName>
        <ecNumber evidence="2">1.10.3.1</ecNumber>
    </submittedName>
</protein>
<dbReference type="GO" id="GO:0004097">
    <property type="term" value="F:catechol oxidase activity"/>
    <property type="evidence" value="ECO:0007669"/>
    <property type="project" value="UniProtKB-EC"/>
</dbReference>
<dbReference type="SUPFAM" id="SSF48056">
    <property type="entry name" value="Di-copper centre-containing domain"/>
    <property type="match status" value="1"/>
</dbReference>
<feature type="domain" description="Polyphenol oxidase C-terminal" evidence="1">
    <location>
        <begin position="95"/>
        <end position="191"/>
    </location>
</feature>
<dbReference type="STRING" id="1088818.A0A2I0B7G0"/>
<evidence type="ECO:0000313" key="2">
    <source>
        <dbReference type="EMBL" id="PKA63734.1"/>
    </source>
</evidence>
<dbReference type="AlphaFoldDB" id="A0A2I0B7G0"/>